<dbReference type="Pfam" id="PF12259">
    <property type="entry name" value="Baculo_F"/>
    <property type="match status" value="1"/>
</dbReference>
<keyword evidence="2" id="KW-1133">Transmembrane helix</keyword>
<feature type="transmembrane region" description="Helical" evidence="2">
    <location>
        <begin position="460"/>
        <end position="483"/>
    </location>
</feature>
<evidence type="ECO:0000256" key="1">
    <source>
        <dbReference type="SAM" id="Coils"/>
    </source>
</evidence>
<dbReference type="EMBL" id="KQ978283">
    <property type="protein sequence ID" value="KYM95688.1"/>
    <property type="molecule type" value="Genomic_DNA"/>
</dbReference>
<sequence length="509" mass="58379">MCEYTLLNDNTCKNMYTIAERGHDRAKNLITAIQAIYTAPINKRRGLINGLGSIAKSLFGTMDANDEKIIKEQLTLLHNEAAAIRHAVSNQLKIINSTINHISSLEENIQQNERNLRNSIQIISNQGHITSQHQAVDEYFTLIIELTNDLIRDTEDILEYLTYAKEGFLHPGLMSVNHVINNLKGAAATLPEGLYFPFNLDGSDWINIEKATTISAYCDRDNIYTILQFPLTASPTYEILHAIPLPVYDHDNIFVSVEINEPYIAVDTERHTYITITEYELQECSKIGLNYLCERNHAINRITSDAICEIQLYLKAENQYKHCNHKFVTAHSVLWKKLENSWLFSAPTKKVATIKCKNYPESKEILENTGKITLQNNCKLITSDVVIRSRLLERTKIIESYLPNVNITLLRNAQVLDNKTDQIKLKQLVRDPNELKYLGMKLNKIYNDLQNQEFYKQKEFIYPMATSGFIILTIVIIAMYFLIKKILRKRQLGSLPPLYSEANCSQTIT</sequence>
<proteinExistence type="predicted"/>
<evidence type="ECO:0000256" key="2">
    <source>
        <dbReference type="SAM" id="Phobius"/>
    </source>
</evidence>
<gene>
    <name evidence="3" type="ORF">ALC62_13669</name>
</gene>
<keyword evidence="2" id="KW-0472">Membrane</keyword>
<dbReference type="InterPro" id="IPR022048">
    <property type="entry name" value="Envelope_fusion-like"/>
</dbReference>
<keyword evidence="4" id="KW-1185">Reference proteome</keyword>
<keyword evidence="2" id="KW-0812">Transmembrane</keyword>
<reference evidence="3 4" key="1">
    <citation type="submission" date="2016-03" db="EMBL/GenBank/DDBJ databases">
        <title>Cyphomyrmex costatus WGS genome.</title>
        <authorList>
            <person name="Nygaard S."/>
            <person name="Hu H."/>
            <person name="Boomsma J."/>
            <person name="Zhang G."/>
        </authorList>
    </citation>
    <scope>NUCLEOTIDE SEQUENCE [LARGE SCALE GENOMIC DNA]</scope>
    <source>
        <strain evidence="3">MS0001</strain>
        <tissue evidence="3">Whole body</tissue>
    </source>
</reference>
<dbReference type="AlphaFoldDB" id="A0A151I9G7"/>
<protein>
    <recommendedName>
        <fullName evidence="5">Envelope fusion protein</fullName>
    </recommendedName>
</protein>
<feature type="coiled-coil region" evidence="1">
    <location>
        <begin position="95"/>
        <end position="122"/>
    </location>
</feature>
<evidence type="ECO:0008006" key="5">
    <source>
        <dbReference type="Google" id="ProtNLM"/>
    </source>
</evidence>
<dbReference type="Proteomes" id="UP000078542">
    <property type="component" value="Unassembled WGS sequence"/>
</dbReference>
<accession>A0A151I9G7</accession>
<evidence type="ECO:0000313" key="3">
    <source>
        <dbReference type="EMBL" id="KYM95688.1"/>
    </source>
</evidence>
<keyword evidence="1" id="KW-0175">Coiled coil</keyword>
<organism evidence="3 4">
    <name type="scientific">Cyphomyrmex costatus</name>
    <dbReference type="NCBI Taxonomy" id="456900"/>
    <lineage>
        <taxon>Eukaryota</taxon>
        <taxon>Metazoa</taxon>
        <taxon>Ecdysozoa</taxon>
        <taxon>Arthropoda</taxon>
        <taxon>Hexapoda</taxon>
        <taxon>Insecta</taxon>
        <taxon>Pterygota</taxon>
        <taxon>Neoptera</taxon>
        <taxon>Endopterygota</taxon>
        <taxon>Hymenoptera</taxon>
        <taxon>Apocrita</taxon>
        <taxon>Aculeata</taxon>
        <taxon>Formicoidea</taxon>
        <taxon>Formicidae</taxon>
        <taxon>Myrmicinae</taxon>
        <taxon>Cyphomyrmex</taxon>
    </lineage>
</organism>
<name>A0A151I9G7_9HYME</name>
<evidence type="ECO:0000313" key="4">
    <source>
        <dbReference type="Proteomes" id="UP000078542"/>
    </source>
</evidence>